<feature type="domain" description="RING-type" evidence="7">
    <location>
        <begin position="64"/>
        <end position="107"/>
    </location>
</feature>
<dbReference type="PROSITE" id="PS50089">
    <property type="entry name" value="ZF_RING_2"/>
    <property type="match status" value="1"/>
</dbReference>
<reference evidence="9" key="2">
    <citation type="submission" date="2020-10" db="UniProtKB">
        <authorList>
            <consortium name="WormBaseParasite"/>
        </authorList>
    </citation>
    <scope>IDENTIFICATION</scope>
</reference>
<dbReference type="AlphaFoldDB" id="A0A7E4W7E3"/>
<keyword evidence="3" id="KW-0862">Zinc</keyword>
<dbReference type="InterPro" id="IPR027370">
    <property type="entry name" value="Znf-RING_euk"/>
</dbReference>
<name>A0A7E4W7E3_PANRE</name>
<dbReference type="InterPro" id="IPR017907">
    <property type="entry name" value="Znf_RING_CS"/>
</dbReference>
<dbReference type="Pfam" id="PF13445">
    <property type="entry name" value="zf-RING_UBOX"/>
    <property type="match status" value="1"/>
</dbReference>
<keyword evidence="8" id="KW-1185">Reference proteome</keyword>
<accession>A0A7E4W7E3</accession>
<feature type="region of interest" description="Disordered" evidence="5">
    <location>
        <begin position="233"/>
        <end position="264"/>
    </location>
</feature>
<dbReference type="GO" id="GO:0008270">
    <property type="term" value="F:zinc ion binding"/>
    <property type="evidence" value="ECO:0007669"/>
    <property type="project" value="UniProtKB-KW"/>
</dbReference>
<dbReference type="PANTHER" id="PTHR47156">
    <property type="entry name" value="PROTEIN CBG20824"/>
    <property type="match status" value="1"/>
</dbReference>
<proteinExistence type="predicted"/>
<keyword evidence="1" id="KW-0479">Metal-binding</keyword>
<evidence type="ECO:0000259" key="7">
    <source>
        <dbReference type="PROSITE" id="PS50089"/>
    </source>
</evidence>
<keyword evidence="2 4" id="KW-0863">Zinc-finger</keyword>
<evidence type="ECO:0000313" key="8">
    <source>
        <dbReference type="Proteomes" id="UP000492821"/>
    </source>
</evidence>
<organism evidence="8 9">
    <name type="scientific">Panagrellus redivivus</name>
    <name type="common">Microworm</name>
    <dbReference type="NCBI Taxonomy" id="6233"/>
    <lineage>
        <taxon>Eukaryota</taxon>
        <taxon>Metazoa</taxon>
        <taxon>Ecdysozoa</taxon>
        <taxon>Nematoda</taxon>
        <taxon>Chromadorea</taxon>
        <taxon>Rhabditida</taxon>
        <taxon>Tylenchina</taxon>
        <taxon>Panagrolaimomorpha</taxon>
        <taxon>Panagrolaimoidea</taxon>
        <taxon>Panagrolaimidae</taxon>
        <taxon>Panagrellus</taxon>
    </lineage>
</organism>
<dbReference type="WBParaSite" id="Pan_g7959.t1">
    <property type="protein sequence ID" value="Pan_g7959.t1"/>
    <property type="gene ID" value="Pan_g7959"/>
</dbReference>
<dbReference type="SUPFAM" id="SSF57850">
    <property type="entry name" value="RING/U-box"/>
    <property type="match status" value="1"/>
</dbReference>
<evidence type="ECO:0000256" key="6">
    <source>
        <dbReference type="SAM" id="Phobius"/>
    </source>
</evidence>
<evidence type="ECO:0000256" key="2">
    <source>
        <dbReference type="ARBA" id="ARBA00022771"/>
    </source>
</evidence>
<sequence length="381" mass="43241">MVNTVIEFQATIDEVFKCCGTDNFQAKMSAPSETADTSNEQSPTSLVMDSIDTPESELAQMSRCCVCYETYNDATRAPITIPCGHTFCKACVDTVRVDRLICCCNCRTVSIASTEEFQKNLALIQILTHLNLLANDSRPPRDPPIKDFDTEYDKILDNLDVDEVEKNLRFQHFLIHNYICHYLPNAANNNEVTHMKRAVDSVQNCYMPVGLALMAIRRILNPELYEWVRGTASFPDSSDDEDNRGVAPPLSPSSNSSGHSAPMLTQEDEEHFREMLLETGEARPEVDESVALISGNVAHLEPADEVESEEVAEPEVADVEAVVVENNEVAEEYEASWTIQTESWKTRFIEHMETNWHFYLFVFIILYAHLSCYLYSWYFNL</sequence>
<dbReference type="PANTHER" id="PTHR47156:SF10">
    <property type="entry name" value="E3 UBIQUITIN-PROTEIN LIGASE TRIM-21-RELATED"/>
    <property type="match status" value="1"/>
</dbReference>
<keyword evidence="6" id="KW-0472">Membrane</keyword>
<dbReference type="InterPro" id="IPR052667">
    <property type="entry name" value="E3_ubiquitin-ligase_RING"/>
</dbReference>
<dbReference type="InterPro" id="IPR001841">
    <property type="entry name" value="Znf_RING"/>
</dbReference>
<evidence type="ECO:0000256" key="4">
    <source>
        <dbReference type="PROSITE-ProRule" id="PRU00175"/>
    </source>
</evidence>
<dbReference type="InterPro" id="IPR013083">
    <property type="entry name" value="Znf_RING/FYVE/PHD"/>
</dbReference>
<keyword evidence="6" id="KW-0812">Transmembrane</keyword>
<keyword evidence="6" id="KW-1133">Transmembrane helix</keyword>
<protein>
    <submittedName>
        <fullName evidence="9">RING-type domain-containing protein</fullName>
    </submittedName>
</protein>
<evidence type="ECO:0000256" key="5">
    <source>
        <dbReference type="SAM" id="MobiDB-lite"/>
    </source>
</evidence>
<dbReference type="Gene3D" id="3.30.40.10">
    <property type="entry name" value="Zinc/RING finger domain, C3HC4 (zinc finger)"/>
    <property type="match status" value="1"/>
</dbReference>
<dbReference type="Proteomes" id="UP000492821">
    <property type="component" value="Unassembled WGS sequence"/>
</dbReference>
<dbReference type="SMART" id="SM00184">
    <property type="entry name" value="RING"/>
    <property type="match status" value="1"/>
</dbReference>
<dbReference type="PROSITE" id="PS00518">
    <property type="entry name" value="ZF_RING_1"/>
    <property type="match status" value="1"/>
</dbReference>
<evidence type="ECO:0000256" key="1">
    <source>
        <dbReference type="ARBA" id="ARBA00022723"/>
    </source>
</evidence>
<feature type="transmembrane region" description="Helical" evidence="6">
    <location>
        <begin position="356"/>
        <end position="378"/>
    </location>
</feature>
<evidence type="ECO:0000313" key="9">
    <source>
        <dbReference type="WBParaSite" id="Pan_g7959.t1"/>
    </source>
</evidence>
<evidence type="ECO:0000256" key="3">
    <source>
        <dbReference type="ARBA" id="ARBA00022833"/>
    </source>
</evidence>
<reference evidence="8" key="1">
    <citation type="journal article" date="2013" name="Genetics">
        <title>The draft genome and transcriptome of Panagrellus redivivus are shaped by the harsh demands of a free-living lifestyle.</title>
        <authorList>
            <person name="Srinivasan J."/>
            <person name="Dillman A.R."/>
            <person name="Macchietto M.G."/>
            <person name="Heikkinen L."/>
            <person name="Lakso M."/>
            <person name="Fracchia K.M."/>
            <person name="Antoshechkin I."/>
            <person name="Mortazavi A."/>
            <person name="Wong G."/>
            <person name="Sternberg P.W."/>
        </authorList>
    </citation>
    <scope>NUCLEOTIDE SEQUENCE [LARGE SCALE GENOMIC DNA]</scope>
    <source>
        <strain evidence="8">MT8872</strain>
    </source>
</reference>
<feature type="compositionally biased region" description="Low complexity" evidence="5">
    <location>
        <begin position="252"/>
        <end position="262"/>
    </location>
</feature>